<evidence type="ECO:0000256" key="11">
    <source>
        <dbReference type="SAM" id="MobiDB-lite"/>
    </source>
</evidence>
<dbReference type="GO" id="GO:0004833">
    <property type="term" value="F:L-tryptophan 2,3-dioxygenase activity"/>
    <property type="evidence" value="ECO:0007669"/>
    <property type="project" value="UniProtKB-UniRule"/>
</dbReference>
<dbReference type="Gene3D" id="1.10.287.3810">
    <property type="match status" value="1"/>
</dbReference>
<dbReference type="GO" id="GO:0006727">
    <property type="term" value="P:ommochrome biosynthetic process"/>
    <property type="evidence" value="ECO:0007669"/>
    <property type="project" value="UniProtKB-UniRule"/>
</dbReference>
<evidence type="ECO:0000256" key="10">
    <source>
        <dbReference type="HAMAP-Rule" id="MF_03020"/>
    </source>
</evidence>
<evidence type="ECO:0000313" key="12">
    <source>
        <dbReference type="EMBL" id="CAH1160256.1"/>
    </source>
</evidence>
<evidence type="ECO:0000256" key="1">
    <source>
        <dbReference type="ARBA" id="ARBA00022617"/>
    </source>
</evidence>
<keyword evidence="1 10" id="KW-0349">Heme</keyword>
<comment type="pathway">
    <text evidence="8 10">Amino-acid degradation; L-tryptophan degradation via kynurenine pathway; L-kynurenine from L-tryptophan: step 1/2.</text>
</comment>
<evidence type="ECO:0000256" key="4">
    <source>
        <dbReference type="ARBA" id="ARBA00023002"/>
    </source>
</evidence>
<comment type="pathway">
    <text evidence="10">Pigment biosynthesis; ommochrome biosynthesis.</text>
</comment>
<comment type="caution">
    <text evidence="10">Lacks conserved residue(s) required for the propagation of feature annotation.</text>
</comment>
<dbReference type="PANTHER" id="PTHR10138:SF0">
    <property type="entry name" value="TRYPTOPHAN 2,3-DIOXYGENASE"/>
    <property type="match status" value="1"/>
</dbReference>
<evidence type="ECO:0000256" key="8">
    <source>
        <dbReference type="ARBA" id="ARBA00060570"/>
    </source>
</evidence>
<dbReference type="OrthoDB" id="3225452at2759"/>
<reference evidence="12" key="1">
    <citation type="submission" date="2022-01" db="EMBL/GenBank/DDBJ databases">
        <authorList>
            <person name="King R."/>
        </authorList>
    </citation>
    <scope>NUCLEOTIDE SEQUENCE</scope>
</reference>
<keyword evidence="2 10" id="KW-0479">Metal-binding</keyword>
<evidence type="ECO:0000256" key="6">
    <source>
        <dbReference type="ARBA" id="ARBA00023079"/>
    </source>
</evidence>
<evidence type="ECO:0000256" key="3">
    <source>
        <dbReference type="ARBA" id="ARBA00022964"/>
    </source>
</evidence>
<dbReference type="SUPFAM" id="SSF140959">
    <property type="entry name" value="Indolic compounds 2,3-dioxygenase-like"/>
    <property type="match status" value="1"/>
</dbReference>
<evidence type="ECO:0000256" key="2">
    <source>
        <dbReference type="ARBA" id="ARBA00022723"/>
    </source>
</evidence>
<keyword evidence="3 10" id="KW-0223">Dioxygenase</keyword>
<comment type="function">
    <text evidence="10">Heme-dependent dioxygenase that catalyzes the oxidative cleavage of the L-tryptophan (L-Trp) pyrrole ring and converts L-tryptophan to N-formyl-L-kynurenine. Catalyzes the oxidative cleavage of the indole moiety.</text>
</comment>
<organism evidence="12 13">
    <name type="scientific">Phaedon cochleariae</name>
    <name type="common">Mustard beetle</name>
    <dbReference type="NCBI Taxonomy" id="80249"/>
    <lineage>
        <taxon>Eukaryota</taxon>
        <taxon>Metazoa</taxon>
        <taxon>Ecdysozoa</taxon>
        <taxon>Arthropoda</taxon>
        <taxon>Hexapoda</taxon>
        <taxon>Insecta</taxon>
        <taxon>Pterygota</taxon>
        <taxon>Neoptera</taxon>
        <taxon>Endopterygota</taxon>
        <taxon>Coleoptera</taxon>
        <taxon>Polyphaga</taxon>
        <taxon>Cucujiformia</taxon>
        <taxon>Chrysomeloidea</taxon>
        <taxon>Chrysomelidae</taxon>
        <taxon>Chrysomelinae</taxon>
        <taxon>Chrysomelini</taxon>
        <taxon>Phaedon</taxon>
    </lineage>
</organism>
<comment type="subunit">
    <text evidence="9 10">Homotetramer. Dimer of dimers.</text>
</comment>
<evidence type="ECO:0000313" key="13">
    <source>
        <dbReference type="Proteomes" id="UP001153737"/>
    </source>
</evidence>
<accession>A0A9P0DJ63</accession>
<dbReference type="InterPro" id="IPR037217">
    <property type="entry name" value="Trp/Indoleamine_2_3_dOase-like"/>
</dbReference>
<protein>
    <recommendedName>
        <fullName evidence="10">Tryptophan 2,3-dioxygenase</fullName>
        <shortName evidence="10">TDO</shortName>
        <ecNumber evidence="10">1.13.11.11</ecNumber>
    </recommendedName>
    <alternativeName>
        <fullName evidence="10">Tryptamin 2,3-dioxygenase</fullName>
    </alternativeName>
    <alternativeName>
        <fullName evidence="10">Tryptophan oxygenase</fullName>
        <shortName evidence="10">TO</shortName>
        <shortName evidence="10">TRPO</shortName>
    </alternativeName>
    <alternativeName>
        <fullName evidence="10">Tryptophan pyrrolase</fullName>
    </alternativeName>
    <alternativeName>
        <fullName evidence="10">Tryptophanase</fullName>
    </alternativeName>
</protein>
<keyword evidence="6 10" id="KW-0823">Tryptophan catabolism</keyword>
<keyword evidence="4 10" id="KW-0560">Oxidoreductase</keyword>
<sequence length="405" mass="47205">MSCPIKSIDPAQDGEQLGDEAGMLYAEYLMLDKILGAQRPLGHENNAPVHDEHLFIITHQAYELWFKQIIWELDSIRNVFSEVLEESQTLEILRRLNRVVLILKVLVDQVMILETMTPLDFMEFRNHLRPASGFQSLQFRLLENKLGVRQENRVKYNKNYAKVFGHDEDAIDQIDKSESEPSLTDLVQLWLERTPGLEMEGFNFWGKYQQSVEVLLDQDKKRAYEEKTEALVKYRLNELEKRREVYESIFKSEIHEALVSRGERRFSHKALQGAIMITFYRDEPRFSQPHQILTLLMDIDSLITKWRYNHMLMVQRMIGASQLGTGGSSGYQYLRSTLSDRYKVFVDLFNLSTFLIPRSYIPPLDESMKSHLCYWGPLRGRTYRNGSTNGAASNGDVRKIPSSKH</sequence>
<keyword evidence="13" id="KW-1185">Reference proteome</keyword>
<dbReference type="Proteomes" id="UP001153737">
    <property type="component" value="Chromosome 3"/>
</dbReference>
<dbReference type="Pfam" id="PF03301">
    <property type="entry name" value="Trp_dioxygenase"/>
    <property type="match status" value="1"/>
</dbReference>
<gene>
    <name evidence="12" type="ORF">PHAECO_LOCUS7453</name>
</gene>
<proteinExistence type="inferred from homology"/>
<dbReference type="GO" id="GO:0046872">
    <property type="term" value="F:metal ion binding"/>
    <property type="evidence" value="ECO:0007669"/>
    <property type="project" value="UniProtKB-KW"/>
</dbReference>
<evidence type="ECO:0000256" key="9">
    <source>
        <dbReference type="ARBA" id="ARBA00061930"/>
    </source>
</evidence>
<dbReference type="InterPro" id="IPR004981">
    <property type="entry name" value="Trp_2_3_dOase"/>
</dbReference>
<dbReference type="AlphaFoldDB" id="A0A9P0DJ63"/>
<dbReference type="HAMAP" id="MF_01972">
    <property type="entry name" value="T23O"/>
    <property type="match status" value="1"/>
</dbReference>
<dbReference type="PANTHER" id="PTHR10138">
    <property type="entry name" value="TRYPTOPHAN 2,3-DIOXYGENASE"/>
    <property type="match status" value="1"/>
</dbReference>
<keyword evidence="5 10" id="KW-0408">Iron</keyword>
<comment type="catalytic activity">
    <reaction evidence="7 10">
        <text>L-tryptophan + O2 = N-formyl-L-kynurenine</text>
        <dbReference type="Rhea" id="RHEA:24536"/>
        <dbReference type="ChEBI" id="CHEBI:15379"/>
        <dbReference type="ChEBI" id="CHEBI:57912"/>
        <dbReference type="ChEBI" id="CHEBI:58629"/>
        <dbReference type="EC" id="1.13.11.11"/>
    </reaction>
</comment>
<dbReference type="Gene3D" id="1.20.58.480">
    <property type="match status" value="1"/>
</dbReference>
<dbReference type="FunFam" id="1.10.287.3810:FF:000001">
    <property type="entry name" value="Tryptophan 2,3-dioxygenase"/>
    <property type="match status" value="1"/>
</dbReference>
<dbReference type="GO" id="GO:0019441">
    <property type="term" value="P:L-tryptophan catabolic process to kynurenine"/>
    <property type="evidence" value="ECO:0007669"/>
    <property type="project" value="UniProtKB-UniRule"/>
</dbReference>
<evidence type="ECO:0000256" key="7">
    <source>
        <dbReference type="ARBA" id="ARBA00050412"/>
    </source>
</evidence>
<comment type="cofactor">
    <cofactor evidence="10">
        <name>heme</name>
        <dbReference type="ChEBI" id="CHEBI:30413"/>
    </cofactor>
    <text evidence="10">Binds 1 heme group per subunit.</text>
</comment>
<feature type="region of interest" description="Disordered" evidence="11">
    <location>
        <begin position="386"/>
        <end position="405"/>
    </location>
</feature>
<reference evidence="12" key="2">
    <citation type="submission" date="2022-10" db="EMBL/GenBank/DDBJ databases">
        <authorList>
            <consortium name="ENA_rothamsted_submissions"/>
            <consortium name="culmorum"/>
            <person name="King R."/>
        </authorList>
    </citation>
    <scope>NUCLEOTIDE SEQUENCE</scope>
</reference>
<name>A0A9P0DJ63_PHACE</name>
<dbReference type="GO" id="GO:0019442">
    <property type="term" value="P:L-tryptophan catabolic process to acetyl-CoA"/>
    <property type="evidence" value="ECO:0007669"/>
    <property type="project" value="TreeGrafter"/>
</dbReference>
<dbReference type="GO" id="GO:0020037">
    <property type="term" value="F:heme binding"/>
    <property type="evidence" value="ECO:0007669"/>
    <property type="project" value="UniProtKB-UniRule"/>
</dbReference>
<comment type="similarity">
    <text evidence="10">Belongs to the tryptophan 2,3-dioxygenase family.</text>
</comment>
<evidence type="ECO:0000256" key="5">
    <source>
        <dbReference type="ARBA" id="ARBA00023004"/>
    </source>
</evidence>
<dbReference type="EC" id="1.13.11.11" evidence="10"/>
<dbReference type="EMBL" id="OU896709">
    <property type="protein sequence ID" value="CAH1160256.1"/>
    <property type="molecule type" value="Genomic_DNA"/>
</dbReference>